<dbReference type="PROSITE" id="PS50850">
    <property type="entry name" value="MFS"/>
    <property type="match status" value="1"/>
</dbReference>
<dbReference type="PANTHER" id="PTHR11360:SF315">
    <property type="entry name" value="TRANSPORTER MCH2-RELATED"/>
    <property type="match status" value="1"/>
</dbReference>
<keyword evidence="6" id="KW-1185">Reference proteome</keyword>
<evidence type="ECO:0000256" key="2">
    <source>
        <dbReference type="ARBA" id="ARBA00006727"/>
    </source>
</evidence>
<dbReference type="PANTHER" id="PTHR11360">
    <property type="entry name" value="MONOCARBOXYLATE TRANSPORTER"/>
    <property type="match status" value="1"/>
</dbReference>
<feature type="transmembrane region" description="Helical" evidence="3">
    <location>
        <begin position="183"/>
        <end position="207"/>
    </location>
</feature>
<name>A0AAD8DHF2_9FUNG</name>
<organism evidence="5 6">
    <name type="scientific">Lichtheimia ornata</name>
    <dbReference type="NCBI Taxonomy" id="688661"/>
    <lineage>
        <taxon>Eukaryota</taxon>
        <taxon>Fungi</taxon>
        <taxon>Fungi incertae sedis</taxon>
        <taxon>Mucoromycota</taxon>
        <taxon>Mucoromycotina</taxon>
        <taxon>Mucoromycetes</taxon>
        <taxon>Mucorales</taxon>
        <taxon>Lichtheimiaceae</taxon>
        <taxon>Lichtheimia</taxon>
    </lineage>
</organism>
<reference evidence="5 6" key="1">
    <citation type="submission" date="2023-03" db="EMBL/GenBank/DDBJ databases">
        <title>Genome sequence of Lichtheimia ornata CBS 291.66.</title>
        <authorList>
            <person name="Mohabir J.T."/>
            <person name="Shea T.P."/>
            <person name="Kurbessoian T."/>
            <person name="Berby B."/>
            <person name="Fontaine J."/>
            <person name="Livny J."/>
            <person name="Gnirke A."/>
            <person name="Stajich J.E."/>
            <person name="Cuomo C.A."/>
        </authorList>
    </citation>
    <scope>NUCLEOTIDE SEQUENCE [LARGE SCALE GENOMIC DNA]</scope>
    <source>
        <strain evidence="5">CBS 291.66</strain>
    </source>
</reference>
<feature type="transmembrane region" description="Helical" evidence="3">
    <location>
        <begin position="309"/>
        <end position="328"/>
    </location>
</feature>
<sequence length="372" mass="40654">MQLSFAGTLMELFVDLMGPVFQILSARFGIRFVLILGSIIMVLGLELASLSTEIWHVYLTQGVLFGSGASLLYVAAMSVPAQWFSKRRGLALGIVSSGAGIGGVVLPFVQTAVNNTLGIAWAYRVIGFICLAGNILICILVREKYPGHKKGVKTVDEEVQTQSSKKASMREIFDFTILKDVNYLMWVISTMVSVMGYFVPFFFLPSYVTQHLGLSSEDASAITAVMAASTTVGRISIGYIADRIGRMNALIICNIISGLSSFLIWVFAYDYNTMMAFAVVFGLVCSIYFSSMSTITATIVGIDRFPTGLSVLLMTNMVPVWGPSIASAVEARLYNTEPYFSYKMFTGVTFLLGGLILFALKIKMTKSFMSKI</sequence>
<proteinExistence type="inferred from homology"/>
<evidence type="ECO:0000313" key="6">
    <source>
        <dbReference type="Proteomes" id="UP001234581"/>
    </source>
</evidence>
<accession>A0AAD8DHF2</accession>
<dbReference type="Gene3D" id="1.20.1250.20">
    <property type="entry name" value="MFS general substrate transporter like domains"/>
    <property type="match status" value="2"/>
</dbReference>
<evidence type="ECO:0000256" key="1">
    <source>
        <dbReference type="ARBA" id="ARBA00004141"/>
    </source>
</evidence>
<dbReference type="InterPro" id="IPR011701">
    <property type="entry name" value="MFS"/>
</dbReference>
<dbReference type="GO" id="GO:0016020">
    <property type="term" value="C:membrane"/>
    <property type="evidence" value="ECO:0007669"/>
    <property type="project" value="UniProtKB-SubCell"/>
</dbReference>
<gene>
    <name evidence="5" type="ORF">O0I10_001041</name>
</gene>
<dbReference type="InterPro" id="IPR036259">
    <property type="entry name" value="MFS_trans_sf"/>
</dbReference>
<feature type="transmembrane region" description="Helical" evidence="3">
    <location>
        <begin position="274"/>
        <end position="302"/>
    </location>
</feature>
<feature type="transmembrane region" description="Helical" evidence="3">
    <location>
        <begin position="340"/>
        <end position="360"/>
    </location>
</feature>
<dbReference type="Pfam" id="PF07690">
    <property type="entry name" value="MFS_1"/>
    <property type="match status" value="1"/>
</dbReference>
<evidence type="ECO:0000259" key="4">
    <source>
        <dbReference type="PROSITE" id="PS50850"/>
    </source>
</evidence>
<dbReference type="InterPro" id="IPR020846">
    <property type="entry name" value="MFS_dom"/>
</dbReference>
<feature type="transmembrane region" description="Helical" evidence="3">
    <location>
        <begin position="54"/>
        <end position="77"/>
    </location>
</feature>
<protein>
    <recommendedName>
        <fullName evidence="4">Major facilitator superfamily (MFS) profile domain-containing protein</fullName>
    </recommendedName>
</protein>
<keyword evidence="3" id="KW-0812">Transmembrane</keyword>
<comment type="subcellular location">
    <subcellularLocation>
        <location evidence="1">Membrane</location>
        <topology evidence="1">Multi-pass membrane protein</topology>
    </subcellularLocation>
</comment>
<feature type="transmembrane region" description="Helical" evidence="3">
    <location>
        <begin position="28"/>
        <end position="48"/>
    </location>
</feature>
<evidence type="ECO:0000313" key="5">
    <source>
        <dbReference type="EMBL" id="KAJ8662865.1"/>
    </source>
</evidence>
<keyword evidence="3" id="KW-1133">Transmembrane helix</keyword>
<evidence type="ECO:0000256" key="3">
    <source>
        <dbReference type="SAM" id="Phobius"/>
    </source>
</evidence>
<comment type="caution">
    <text evidence="5">The sequence shown here is derived from an EMBL/GenBank/DDBJ whole genome shotgun (WGS) entry which is preliminary data.</text>
</comment>
<dbReference type="InterPro" id="IPR050327">
    <property type="entry name" value="Proton-linked_MCT"/>
</dbReference>
<dbReference type="GeneID" id="83208460"/>
<feature type="domain" description="Major facilitator superfamily (MFS) profile" evidence="4">
    <location>
        <begin position="1"/>
        <end position="365"/>
    </location>
</feature>
<feature type="transmembrane region" description="Helical" evidence="3">
    <location>
        <begin position="219"/>
        <end position="237"/>
    </location>
</feature>
<comment type="similarity">
    <text evidence="2">Belongs to the major facilitator superfamily. Monocarboxylate porter (TC 2.A.1.13) family.</text>
</comment>
<feature type="transmembrane region" description="Helical" evidence="3">
    <location>
        <begin position="249"/>
        <end position="268"/>
    </location>
</feature>
<feature type="transmembrane region" description="Helical" evidence="3">
    <location>
        <begin position="121"/>
        <end position="141"/>
    </location>
</feature>
<dbReference type="GO" id="GO:0022857">
    <property type="term" value="F:transmembrane transporter activity"/>
    <property type="evidence" value="ECO:0007669"/>
    <property type="project" value="InterPro"/>
</dbReference>
<dbReference type="RefSeq" id="XP_058347778.1">
    <property type="nucleotide sequence ID" value="XM_058481140.1"/>
</dbReference>
<dbReference type="SUPFAM" id="SSF103473">
    <property type="entry name" value="MFS general substrate transporter"/>
    <property type="match status" value="1"/>
</dbReference>
<feature type="transmembrane region" description="Helical" evidence="3">
    <location>
        <begin position="89"/>
        <end position="109"/>
    </location>
</feature>
<dbReference type="Proteomes" id="UP001234581">
    <property type="component" value="Unassembled WGS sequence"/>
</dbReference>
<dbReference type="AlphaFoldDB" id="A0AAD8DHF2"/>
<dbReference type="EMBL" id="JARTCD010000003">
    <property type="protein sequence ID" value="KAJ8662865.1"/>
    <property type="molecule type" value="Genomic_DNA"/>
</dbReference>
<keyword evidence="3" id="KW-0472">Membrane</keyword>